<evidence type="ECO:0008006" key="3">
    <source>
        <dbReference type="Google" id="ProtNLM"/>
    </source>
</evidence>
<dbReference type="AlphaFoldDB" id="A0A1C3XBY4"/>
<sequence length="251" mass="27893">MQEVSFIQPARVLSEAQEAGPDWANVSTSEFLQKVSDPNYPCYFGSASIKDKTLSFCFVSDLKGTNPAEDLANVLRAYLEIAVTGPAKQSLVVFVGPPVSPVDIKTDYHRFWRLLSAISKHDTSPWPEAAPQDTADPLWQWCFAGRKWFVLACSPAYRLRRSRNLGPCLTLIFQLSDRVFEGLGGSTPAGKHAKVTIRRRAAVFDTISAHPHSGSENQSSVFKWRQYFLPDDDTQFQEGACPYGRLTGEGT</sequence>
<reference evidence="2" key="1">
    <citation type="submission" date="2016-08" db="EMBL/GenBank/DDBJ databases">
        <authorList>
            <person name="Varghese N."/>
            <person name="Submissions Spin"/>
        </authorList>
    </citation>
    <scope>NUCLEOTIDE SEQUENCE [LARGE SCALE GENOMIC DNA]</scope>
    <source>
        <strain evidence="2">HAMBI 2975</strain>
    </source>
</reference>
<dbReference type="PANTHER" id="PTHR40045">
    <property type="entry name" value="YCGG FAMILY PROTEIN"/>
    <property type="match status" value="1"/>
</dbReference>
<evidence type="ECO:0000313" key="2">
    <source>
        <dbReference type="Proteomes" id="UP000199101"/>
    </source>
</evidence>
<evidence type="ECO:0000313" key="1">
    <source>
        <dbReference type="EMBL" id="SCB49484.1"/>
    </source>
</evidence>
<gene>
    <name evidence="1" type="ORF">GA0061103_0600</name>
</gene>
<name>A0A1C3XBY4_9HYPH</name>
<dbReference type="STRING" id="410764.GA0061103_0600"/>
<dbReference type="InterPro" id="IPR014988">
    <property type="entry name" value="Uncharacterised_YqcI/YcgG"/>
</dbReference>
<dbReference type="PANTHER" id="PTHR40045:SF1">
    <property type="entry name" value="YQCI_YCGG FAMILY PROTEIN"/>
    <property type="match status" value="1"/>
</dbReference>
<proteinExistence type="predicted"/>
<protein>
    <recommendedName>
        <fullName evidence="3">YqcI/YcgG family protein</fullName>
    </recommendedName>
</protein>
<dbReference type="EMBL" id="FMAG01000014">
    <property type="protein sequence ID" value="SCB49484.1"/>
    <property type="molecule type" value="Genomic_DNA"/>
</dbReference>
<dbReference type="OrthoDB" id="112290at2"/>
<dbReference type="Pfam" id="PF08892">
    <property type="entry name" value="YqcI_YcgG"/>
    <property type="match status" value="1"/>
</dbReference>
<dbReference type="RefSeq" id="WP_092719723.1">
    <property type="nucleotide sequence ID" value="NZ_FMAG01000014.1"/>
</dbReference>
<organism evidence="1 2">
    <name type="scientific">Rhizobium multihospitium</name>
    <dbReference type="NCBI Taxonomy" id="410764"/>
    <lineage>
        <taxon>Bacteria</taxon>
        <taxon>Pseudomonadati</taxon>
        <taxon>Pseudomonadota</taxon>
        <taxon>Alphaproteobacteria</taxon>
        <taxon>Hyphomicrobiales</taxon>
        <taxon>Rhizobiaceae</taxon>
        <taxon>Rhizobium/Agrobacterium group</taxon>
        <taxon>Rhizobium</taxon>
    </lineage>
</organism>
<keyword evidence="2" id="KW-1185">Reference proteome</keyword>
<dbReference type="Proteomes" id="UP000199101">
    <property type="component" value="Unassembled WGS sequence"/>
</dbReference>
<accession>A0A1C3XBY4</accession>